<dbReference type="STRING" id="578459.A0A194S776"/>
<comment type="similarity">
    <text evidence="1">Belongs to the Gfa family.</text>
</comment>
<dbReference type="EMBL" id="KQ474076">
    <property type="protein sequence ID" value="KPV76578.1"/>
    <property type="molecule type" value="Genomic_DNA"/>
</dbReference>
<evidence type="ECO:0000256" key="3">
    <source>
        <dbReference type="ARBA" id="ARBA00022833"/>
    </source>
</evidence>
<dbReference type="Pfam" id="PF04828">
    <property type="entry name" value="GFA"/>
    <property type="match status" value="1"/>
</dbReference>
<feature type="domain" description="CENP-V/GFA" evidence="5">
    <location>
        <begin position="4"/>
        <end position="111"/>
    </location>
</feature>
<evidence type="ECO:0000256" key="4">
    <source>
        <dbReference type="ARBA" id="ARBA00023239"/>
    </source>
</evidence>
<evidence type="ECO:0000313" key="7">
    <source>
        <dbReference type="Proteomes" id="UP000053890"/>
    </source>
</evidence>
<dbReference type="InterPro" id="IPR011057">
    <property type="entry name" value="Mss4-like_sf"/>
</dbReference>
<dbReference type="Gene3D" id="3.90.1590.10">
    <property type="entry name" value="glutathione-dependent formaldehyde- activating enzyme (gfa)"/>
    <property type="match status" value="1"/>
</dbReference>
<dbReference type="Proteomes" id="UP000053890">
    <property type="component" value="Unassembled WGS sequence"/>
</dbReference>
<dbReference type="GO" id="GO:0016846">
    <property type="term" value="F:carbon-sulfur lyase activity"/>
    <property type="evidence" value="ECO:0007669"/>
    <property type="project" value="InterPro"/>
</dbReference>
<dbReference type="PROSITE" id="PS51891">
    <property type="entry name" value="CENP_V_GFA"/>
    <property type="match status" value="1"/>
</dbReference>
<keyword evidence="4" id="KW-0456">Lyase</keyword>
<keyword evidence="7" id="KW-1185">Reference proteome</keyword>
<keyword evidence="2" id="KW-0479">Metal-binding</keyword>
<evidence type="ECO:0000313" key="6">
    <source>
        <dbReference type="EMBL" id="KPV76578.1"/>
    </source>
</evidence>
<organism evidence="6 7">
    <name type="scientific">Rhodotorula graminis (strain WP1)</name>
    <dbReference type="NCBI Taxonomy" id="578459"/>
    <lineage>
        <taxon>Eukaryota</taxon>
        <taxon>Fungi</taxon>
        <taxon>Dikarya</taxon>
        <taxon>Basidiomycota</taxon>
        <taxon>Pucciniomycotina</taxon>
        <taxon>Microbotryomycetes</taxon>
        <taxon>Sporidiobolales</taxon>
        <taxon>Sporidiobolaceae</taxon>
        <taxon>Rhodotorula</taxon>
    </lineage>
</organism>
<dbReference type="PANTHER" id="PTHR33337:SF30">
    <property type="entry name" value="DUF636 DOMAIN PROTEIN (AFU_ORTHOLOGUE AFUA_1G03180)"/>
    <property type="match status" value="1"/>
</dbReference>
<dbReference type="OMA" id="MRCHCID"/>
<reference evidence="6 7" key="1">
    <citation type="journal article" date="2015" name="Front. Microbiol.">
        <title>Genome sequence of the plant growth promoting endophytic yeast Rhodotorula graminis WP1.</title>
        <authorList>
            <person name="Firrincieli A."/>
            <person name="Otillar R."/>
            <person name="Salamov A."/>
            <person name="Schmutz J."/>
            <person name="Khan Z."/>
            <person name="Redman R.S."/>
            <person name="Fleck N.D."/>
            <person name="Lindquist E."/>
            <person name="Grigoriev I.V."/>
            <person name="Doty S.L."/>
        </authorList>
    </citation>
    <scope>NUCLEOTIDE SEQUENCE [LARGE SCALE GENOMIC DNA]</scope>
    <source>
        <strain evidence="6 7">WP1</strain>
    </source>
</reference>
<dbReference type="SUPFAM" id="SSF51316">
    <property type="entry name" value="Mss4-like"/>
    <property type="match status" value="1"/>
</dbReference>
<accession>A0A194S776</accession>
<gene>
    <name evidence="6" type="ORF">RHOBADRAFT_66229</name>
</gene>
<evidence type="ECO:0000259" key="5">
    <source>
        <dbReference type="PROSITE" id="PS51891"/>
    </source>
</evidence>
<dbReference type="GeneID" id="28979347"/>
<dbReference type="RefSeq" id="XP_018272627.1">
    <property type="nucleotide sequence ID" value="XM_018418900.1"/>
</dbReference>
<proteinExistence type="inferred from homology"/>
<name>A0A194S776_RHOGW</name>
<sequence>MSTYSGTCLCGASEITVNGPKADKQIKCHCTDCQQTSGTSNSSNILAKESDVEITGKIGKYTSKAASGNEVTRIFCTGCGSPFAHNSSVFGDSMAVQTASLGSSFKSVPYGAELFVKDRWAGVKAVEGADQQETA</sequence>
<dbReference type="AlphaFoldDB" id="A0A194S776"/>
<keyword evidence="3" id="KW-0862">Zinc</keyword>
<dbReference type="OrthoDB" id="428768at2759"/>
<dbReference type="PANTHER" id="PTHR33337">
    <property type="entry name" value="GFA DOMAIN-CONTAINING PROTEIN"/>
    <property type="match status" value="1"/>
</dbReference>
<dbReference type="GO" id="GO:0046872">
    <property type="term" value="F:metal ion binding"/>
    <property type="evidence" value="ECO:0007669"/>
    <property type="project" value="UniProtKB-KW"/>
</dbReference>
<dbReference type="InterPro" id="IPR006913">
    <property type="entry name" value="CENP-V/GFA"/>
</dbReference>
<evidence type="ECO:0000256" key="1">
    <source>
        <dbReference type="ARBA" id="ARBA00005495"/>
    </source>
</evidence>
<evidence type="ECO:0000256" key="2">
    <source>
        <dbReference type="ARBA" id="ARBA00022723"/>
    </source>
</evidence>
<protein>
    <recommendedName>
        <fullName evidence="5">CENP-V/GFA domain-containing protein</fullName>
    </recommendedName>
</protein>